<dbReference type="Gene3D" id="1.25.40.10">
    <property type="entry name" value="Tetratricopeptide repeat domain"/>
    <property type="match status" value="1"/>
</dbReference>
<evidence type="ECO:0000313" key="3">
    <source>
        <dbReference type="Proteomes" id="UP000001429"/>
    </source>
</evidence>
<evidence type="ECO:0000313" key="2">
    <source>
        <dbReference type="EMBL" id="EEQ44238.1"/>
    </source>
</evidence>
<dbReference type="Proteomes" id="UP000001429">
    <property type="component" value="Chromosome 3"/>
</dbReference>
<keyword evidence="1" id="KW-1133">Transmembrane helix</keyword>
<sequence length="117" mass="14251">MVHKGRMKNEEEEKNNGKKFSFFFCFVLFPFLIFEVEIFHNNSLLNFFKPKRFFYNYYSRHPHTMSSPKEALEWKDKGNNLLKQHKYDEAIEAYTKPLKSILIMPFFIPIELKFKLN</sequence>
<keyword evidence="1" id="KW-0472">Membrane</keyword>
<dbReference type="InterPro" id="IPR011990">
    <property type="entry name" value="TPR-like_helical_dom_sf"/>
</dbReference>
<reference evidence="2 3" key="1">
    <citation type="journal article" date="2009" name="Nature">
        <title>Evolution of pathogenicity and sexual reproduction in eight Candida genomes.</title>
        <authorList>
            <person name="Butler G."/>
            <person name="Rasmussen M.D."/>
            <person name="Lin M.F."/>
            <person name="Santos M.A."/>
            <person name="Sakthikumar S."/>
            <person name="Munro C.A."/>
            <person name="Rheinbay E."/>
            <person name="Grabherr M."/>
            <person name="Forche A."/>
            <person name="Reedy J.L."/>
            <person name="Agrafioti I."/>
            <person name="Arnaud M.B."/>
            <person name="Bates S."/>
            <person name="Brown A.J."/>
            <person name="Brunke S."/>
            <person name="Costanzo M.C."/>
            <person name="Fitzpatrick D.A."/>
            <person name="de Groot P.W."/>
            <person name="Harris D."/>
            <person name="Hoyer L.L."/>
            <person name="Hube B."/>
            <person name="Klis F.M."/>
            <person name="Kodira C."/>
            <person name="Lennard N."/>
            <person name="Logue M.E."/>
            <person name="Martin R."/>
            <person name="Neiman A.M."/>
            <person name="Nikolaou E."/>
            <person name="Quail M.A."/>
            <person name="Quinn J."/>
            <person name="Santos M.C."/>
            <person name="Schmitzberger F.F."/>
            <person name="Sherlock G."/>
            <person name="Shah P."/>
            <person name="Silverstein K.A."/>
            <person name="Skrzypek M.S."/>
            <person name="Soll D."/>
            <person name="Staggs R."/>
            <person name="Stansfield I."/>
            <person name="Stumpf M.P."/>
            <person name="Sudbery P.E."/>
            <person name="Srikantha T."/>
            <person name="Zeng Q."/>
            <person name="Berman J."/>
            <person name="Berriman M."/>
            <person name="Heitman J."/>
            <person name="Gow N.A."/>
            <person name="Lorenz M.C."/>
            <person name="Birren B.W."/>
            <person name="Kellis M."/>
            <person name="Cuomo C.A."/>
        </authorList>
    </citation>
    <scope>NUCLEOTIDE SEQUENCE [LARGE SCALE GENOMIC DNA]</scope>
    <source>
        <strain evidence="2 3">WO-1</strain>
    </source>
</reference>
<dbReference type="AlphaFoldDB" id="C4YPU9"/>
<gene>
    <name evidence="2" type="ORF">CAWG_02503</name>
</gene>
<keyword evidence="1" id="KW-0812">Transmembrane</keyword>
<protein>
    <submittedName>
        <fullName evidence="2">Uncharacterized protein</fullName>
    </submittedName>
</protein>
<organism evidence="2 3">
    <name type="scientific">Candida albicans (strain WO-1)</name>
    <name type="common">Yeast</name>
    <dbReference type="NCBI Taxonomy" id="294748"/>
    <lineage>
        <taxon>Eukaryota</taxon>
        <taxon>Fungi</taxon>
        <taxon>Dikarya</taxon>
        <taxon>Ascomycota</taxon>
        <taxon>Saccharomycotina</taxon>
        <taxon>Pichiomycetes</taxon>
        <taxon>Debaryomycetaceae</taxon>
        <taxon>Candida/Lodderomyces clade</taxon>
        <taxon>Candida</taxon>
    </lineage>
</organism>
<accession>C4YPU9</accession>
<feature type="transmembrane region" description="Helical" evidence="1">
    <location>
        <begin position="20"/>
        <end position="39"/>
    </location>
</feature>
<name>C4YPU9_CANAW</name>
<proteinExistence type="predicted"/>
<dbReference type="EMBL" id="CM000310">
    <property type="protein sequence ID" value="EEQ44238.1"/>
    <property type="molecule type" value="Genomic_DNA"/>
</dbReference>
<evidence type="ECO:0000256" key="1">
    <source>
        <dbReference type="SAM" id="Phobius"/>
    </source>
</evidence>
<dbReference type="HOGENOM" id="CLU_2084561_0_0_1"/>
<keyword evidence="3" id="KW-1185">Reference proteome</keyword>
<dbReference type="PaxDb" id="5476-C4YPU9"/>
<dbReference type="SUPFAM" id="SSF48452">
    <property type="entry name" value="TPR-like"/>
    <property type="match status" value="1"/>
</dbReference>